<dbReference type="AlphaFoldDB" id="A0A261F128"/>
<accession>A0A261F128</accession>
<keyword evidence="1" id="KW-1133">Transmembrane helix</keyword>
<feature type="transmembrane region" description="Helical" evidence="1">
    <location>
        <begin position="20"/>
        <end position="43"/>
    </location>
</feature>
<name>A0A261F128_9BIFI</name>
<evidence type="ECO:0000256" key="1">
    <source>
        <dbReference type="SAM" id="Phobius"/>
    </source>
</evidence>
<comment type="caution">
    <text evidence="2">The sequence shown here is derived from an EMBL/GenBank/DDBJ whole genome shotgun (WGS) entry which is preliminary data.</text>
</comment>
<keyword evidence="3" id="KW-1185">Reference proteome</keyword>
<dbReference type="EMBL" id="MWWQ01000005">
    <property type="protein sequence ID" value="OZG52807.1"/>
    <property type="molecule type" value="Genomic_DNA"/>
</dbReference>
<keyword evidence="1" id="KW-0812">Transmembrane</keyword>
<protein>
    <submittedName>
        <fullName evidence="2">Methyl-accepting chemotaxis protein</fullName>
    </submittedName>
</protein>
<dbReference type="Pfam" id="PF13196">
    <property type="entry name" value="DUF4012"/>
    <property type="match status" value="1"/>
</dbReference>
<sequence length="601" mass="64228">MVMKHGANEGTRSRHTVRNVIITVVVVVFVLVATGGILGYHWYKQLYAQAMQVKALEKEAVSLMQRGDSASNEDYLAKIETNLPKAQQNTAQARQIVHGADWNRAAKLPKVGGDIIAVQTLADVADTLISDVVPQFGQVVSSLESASLTTEEGNLNLQPISDASQQMSSVNSTLQQQVAVLDSVKEPVIAKIRTQYDDAVAKIRALAEQLNGISSLMVTLPSFAGASGARTYAILAQTTSEARSTGGLVGSMGSLTMNNGVISVNDFYADAQWPTNSGLSDVTDSQATLFRQISAGLVYGSVVHNMTTNPNFPDVAQQANDFWKAASFGGNGTDCDGVLSLDPYALQQLIGVSGDITMPDGRVLNGTNTAQFLLHDVYNELPVSEQDTYFAAVATQVVKNVFSDMNVSKLMKLSDVLLDAAKGNHVYMWSFHTEDQQALRDAGLTGEIGTDPSKPEVGVYMQQMHASKLDWFTSRTATLTKSSDTTYHVHYTFANTLTSVDGQAAYIVGTDKDSEGVGQSVERVYLYAPAGGHISNVSVSSGSAVNSVNVDGHDVSTFQATIGPGESVSVDFDVQCASGAQKLTLRQTPSGNGESNIDYQY</sequence>
<gene>
    <name evidence="2" type="ORF">PSSU_0425</name>
</gene>
<dbReference type="InterPro" id="IPR025101">
    <property type="entry name" value="DUF4012"/>
</dbReference>
<keyword evidence="1" id="KW-0472">Membrane</keyword>
<evidence type="ECO:0000313" key="3">
    <source>
        <dbReference type="Proteomes" id="UP000216454"/>
    </source>
</evidence>
<organism evidence="2 3">
    <name type="scientific">Pseudoscardovia suis</name>
    <dbReference type="NCBI Taxonomy" id="987063"/>
    <lineage>
        <taxon>Bacteria</taxon>
        <taxon>Bacillati</taxon>
        <taxon>Actinomycetota</taxon>
        <taxon>Actinomycetes</taxon>
        <taxon>Bifidobacteriales</taxon>
        <taxon>Bifidobacteriaceae</taxon>
        <taxon>Pseudoscardovia</taxon>
    </lineage>
</organism>
<evidence type="ECO:0000313" key="2">
    <source>
        <dbReference type="EMBL" id="OZG52807.1"/>
    </source>
</evidence>
<dbReference type="RefSeq" id="WP_157847219.1">
    <property type="nucleotide sequence ID" value="NZ_MWWQ01000005.1"/>
</dbReference>
<dbReference type="OrthoDB" id="3223041at2"/>
<reference evidence="2 3" key="1">
    <citation type="journal article" date="2017" name="BMC Genomics">
        <title>Comparative genomic and phylogenomic analyses of the Bifidobacteriaceae family.</title>
        <authorList>
            <person name="Lugli G.A."/>
            <person name="Milani C."/>
            <person name="Turroni F."/>
            <person name="Duranti S."/>
            <person name="Mancabelli L."/>
            <person name="Mangifesta M."/>
            <person name="Ferrario C."/>
            <person name="Modesto M."/>
            <person name="Mattarelli P."/>
            <person name="Jiri K."/>
            <person name="van Sinderen D."/>
            <person name="Ventura M."/>
        </authorList>
    </citation>
    <scope>NUCLEOTIDE SEQUENCE [LARGE SCALE GENOMIC DNA]</scope>
    <source>
        <strain evidence="2 3">DSM 24744</strain>
    </source>
</reference>
<proteinExistence type="predicted"/>
<dbReference type="Proteomes" id="UP000216454">
    <property type="component" value="Unassembled WGS sequence"/>
</dbReference>